<proteinExistence type="inferred from homology"/>
<accession>A0A4R5V632</accession>
<evidence type="ECO:0000256" key="9">
    <source>
        <dbReference type="RuleBase" id="RU369079"/>
    </source>
</evidence>
<dbReference type="InterPro" id="IPR055348">
    <property type="entry name" value="DctQ"/>
</dbReference>
<dbReference type="EMBL" id="SMUV01000065">
    <property type="protein sequence ID" value="TDK47430.1"/>
    <property type="molecule type" value="Genomic_DNA"/>
</dbReference>
<comment type="subcellular location">
    <subcellularLocation>
        <location evidence="1 9">Cell inner membrane</location>
        <topology evidence="1 9">Multi-pass membrane protein</topology>
    </subcellularLocation>
</comment>
<gene>
    <name evidence="11" type="ORF">E1832_11130</name>
</gene>
<evidence type="ECO:0000256" key="5">
    <source>
        <dbReference type="ARBA" id="ARBA00022692"/>
    </source>
</evidence>
<dbReference type="InterPro" id="IPR007387">
    <property type="entry name" value="TRAP_DctQ"/>
</dbReference>
<evidence type="ECO:0000313" key="12">
    <source>
        <dbReference type="Proteomes" id="UP000295301"/>
    </source>
</evidence>
<organism evidence="11 12">
    <name type="scientific">Antarcticimicrobium luteum</name>
    <dbReference type="NCBI Taxonomy" id="2547397"/>
    <lineage>
        <taxon>Bacteria</taxon>
        <taxon>Pseudomonadati</taxon>
        <taxon>Pseudomonadota</taxon>
        <taxon>Alphaproteobacteria</taxon>
        <taxon>Rhodobacterales</taxon>
        <taxon>Paracoccaceae</taxon>
        <taxon>Antarcticimicrobium</taxon>
    </lineage>
</organism>
<comment type="function">
    <text evidence="9">Part of the tripartite ATP-independent periplasmic (TRAP) transport system.</text>
</comment>
<feature type="domain" description="Tripartite ATP-independent periplasmic transporters DctQ component" evidence="10">
    <location>
        <begin position="26"/>
        <end position="157"/>
    </location>
</feature>
<dbReference type="GO" id="GO:0015740">
    <property type="term" value="P:C4-dicarboxylate transport"/>
    <property type="evidence" value="ECO:0007669"/>
    <property type="project" value="TreeGrafter"/>
</dbReference>
<dbReference type="GO" id="GO:0005886">
    <property type="term" value="C:plasma membrane"/>
    <property type="evidence" value="ECO:0007669"/>
    <property type="project" value="UniProtKB-SubCell"/>
</dbReference>
<dbReference type="GO" id="GO:0022857">
    <property type="term" value="F:transmembrane transporter activity"/>
    <property type="evidence" value="ECO:0007669"/>
    <property type="project" value="UniProtKB-UniRule"/>
</dbReference>
<comment type="similarity">
    <text evidence="8 9">Belongs to the TRAP transporter small permease family.</text>
</comment>
<sequence length="166" mass="17402">MSNLNALFDGVLKACAALAGTIFAAIAAMISVNVVLRNLFGSPVYGLLDAVEYGLLVATFLGAPWVLWKRGHVTVDLVTAALPGRLAAPLARLTALIGLAACAALVRYAGEAALISAQRGSMIRTAFVIPEWWVLAVAPLGFALLALEFLRQMVGRADRGRITAGL</sequence>
<dbReference type="RefSeq" id="WP_133359823.1">
    <property type="nucleotide sequence ID" value="NZ_SMUV01000065.1"/>
</dbReference>
<dbReference type="PANTHER" id="PTHR35011">
    <property type="entry name" value="2,3-DIKETO-L-GULONATE TRAP TRANSPORTER SMALL PERMEASE PROTEIN YIAM"/>
    <property type="match status" value="1"/>
</dbReference>
<dbReference type="AlphaFoldDB" id="A0A4R5V632"/>
<evidence type="ECO:0000259" key="10">
    <source>
        <dbReference type="Pfam" id="PF04290"/>
    </source>
</evidence>
<feature type="transmembrane region" description="Helical" evidence="9">
    <location>
        <begin position="89"/>
        <end position="110"/>
    </location>
</feature>
<evidence type="ECO:0000313" key="11">
    <source>
        <dbReference type="EMBL" id="TDK47430.1"/>
    </source>
</evidence>
<keyword evidence="7 9" id="KW-0472">Membrane</keyword>
<evidence type="ECO:0000256" key="6">
    <source>
        <dbReference type="ARBA" id="ARBA00022989"/>
    </source>
</evidence>
<evidence type="ECO:0000256" key="7">
    <source>
        <dbReference type="ARBA" id="ARBA00023136"/>
    </source>
</evidence>
<dbReference type="Proteomes" id="UP000295301">
    <property type="component" value="Unassembled WGS sequence"/>
</dbReference>
<keyword evidence="5 9" id="KW-0812">Transmembrane</keyword>
<evidence type="ECO:0000256" key="2">
    <source>
        <dbReference type="ARBA" id="ARBA00022448"/>
    </source>
</evidence>
<protein>
    <recommendedName>
        <fullName evidence="9">TRAP transporter small permease protein</fullName>
    </recommendedName>
</protein>
<keyword evidence="3" id="KW-1003">Cell membrane</keyword>
<keyword evidence="6 9" id="KW-1133">Transmembrane helix</keyword>
<dbReference type="PANTHER" id="PTHR35011:SF10">
    <property type="entry name" value="TRAP TRANSPORTER SMALL PERMEASE PROTEIN"/>
    <property type="match status" value="1"/>
</dbReference>
<feature type="transmembrane region" description="Helical" evidence="9">
    <location>
        <begin position="50"/>
        <end position="68"/>
    </location>
</feature>
<evidence type="ECO:0000256" key="3">
    <source>
        <dbReference type="ARBA" id="ARBA00022475"/>
    </source>
</evidence>
<keyword evidence="4 9" id="KW-0997">Cell inner membrane</keyword>
<evidence type="ECO:0000256" key="1">
    <source>
        <dbReference type="ARBA" id="ARBA00004429"/>
    </source>
</evidence>
<evidence type="ECO:0000256" key="4">
    <source>
        <dbReference type="ARBA" id="ARBA00022519"/>
    </source>
</evidence>
<comment type="caution">
    <text evidence="11">The sequence shown here is derived from an EMBL/GenBank/DDBJ whole genome shotgun (WGS) entry which is preliminary data.</text>
</comment>
<name>A0A4R5V632_9RHOB</name>
<dbReference type="Pfam" id="PF04290">
    <property type="entry name" value="DctQ"/>
    <property type="match status" value="1"/>
</dbReference>
<reference evidence="11 12" key="1">
    <citation type="submission" date="2019-03" db="EMBL/GenBank/DDBJ databases">
        <title>Ruegeria lutea sp. nov., a novel strain, isolated from marine sediment, the Masan Bay, South Korea.</title>
        <authorList>
            <person name="Kim J."/>
            <person name="Kim D.-Y."/>
            <person name="Lee S.-S."/>
        </authorList>
    </citation>
    <scope>NUCLEOTIDE SEQUENCE [LARGE SCALE GENOMIC DNA]</scope>
    <source>
        <strain evidence="11 12">318-1</strain>
    </source>
</reference>
<feature type="transmembrane region" description="Helical" evidence="9">
    <location>
        <begin position="12"/>
        <end position="30"/>
    </location>
</feature>
<keyword evidence="2 9" id="KW-0813">Transport</keyword>
<evidence type="ECO:0000256" key="8">
    <source>
        <dbReference type="ARBA" id="ARBA00038436"/>
    </source>
</evidence>
<feature type="transmembrane region" description="Helical" evidence="9">
    <location>
        <begin position="130"/>
        <end position="150"/>
    </location>
</feature>
<keyword evidence="12" id="KW-1185">Reference proteome</keyword>
<dbReference type="OrthoDB" id="8030921at2"/>
<comment type="subunit">
    <text evidence="9">The complex comprises the extracytoplasmic solute receptor protein and the two transmembrane proteins.</text>
</comment>